<name>A0AC35TPC3_9BILA</name>
<evidence type="ECO:0000313" key="2">
    <source>
        <dbReference type="WBParaSite" id="RSKR_0000255100.1"/>
    </source>
</evidence>
<dbReference type="WBParaSite" id="RSKR_0000255100.1">
    <property type="protein sequence ID" value="RSKR_0000255100.1"/>
    <property type="gene ID" value="RSKR_0000255100"/>
</dbReference>
<protein>
    <submittedName>
        <fullName evidence="2">LisH domain-containing protein</fullName>
    </submittedName>
</protein>
<proteinExistence type="predicted"/>
<sequence length="276" mass="31960">MVPCNKKLFKKQKLPLHMAPKFALSELPEKDENYTELCETSWFKRTISGYCDISHNARMEATIYAYLISEGYKNAAESFARETGLEFTTEMARLLTVRAEIKRNFLDGKIMEAYQLITDNYSNFKEKFPNIVFKILLQHITELIRQKNAPECFRFGQEHVIPLAENSKEMTEIMEQTFSMIVFDEPLNSPYGHLMAINNRIALSEEVHDAIIEISAKPKSPCIEHLFKVMVLYKMQSNGHELNDIFGEKNKESVMANAREFFGNDLESFLTKIDDV</sequence>
<reference evidence="2" key="1">
    <citation type="submission" date="2016-11" db="UniProtKB">
        <authorList>
            <consortium name="WormBaseParasite"/>
        </authorList>
    </citation>
    <scope>IDENTIFICATION</scope>
    <source>
        <strain evidence="2">KR3021</strain>
    </source>
</reference>
<dbReference type="Proteomes" id="UP000095286">
    <property type="component" value="Unplaced"/>
</dbReference>
<organism evidence="1 2">
    <name type="scientific">Rhabditophanes sp. KR3021</name>
    <dbReference type="NCBI Taxonomy" id="114890"/>
    <lineage>
        <taxon>Eukaryota</taxon>
        <taxon>Metazoa</taxon>
        <taxon>Ecdysozoa</taxon>
        <taxon>Nematoda</taxon>
        <taxon>Chromadorea</taxon>
        <taxon>Rhabditida</taxon>
        <taxon>Tylenchina</taxon>
        <taxon>Panagrolaimomorpha</taxon>
        <taxon>Strongyloidoidea</taxon>
        <taxon>Alloionematidae</taxon>
        <taxon>Rhabditophanes</taxon>
    </lineage>
</organism>
<accession>A0AC35TPC3</accession>
<evidence type="ECO:0000313" key="1">
    <source>
        <dbReference type="Proteomes" id="UP000095286"/>
    </source>
</evidence>